<dbReference type="InterPro" id="IPR016964">
    <property type="entry name" value="Sigma2_recept"/>
</dbReference>
<dbReference type="AlphaFoldDB" id="A0AAD7VQI3"/>
<comment type="caution">
    <text evidence="9">The sequence shown here is derived from an EMBL/GenBank/DDBJ whole genome shotgun (WGS) entry which is preliminary data.</text>
</comment>
<evidence type="ECO:0000256" key="4">
    <source>
        <dbReference type="ARBA" id="ARBA00022824"/>
    </source>
</evidence>
<evidence type="ECO:0000313" key="10">
    <source>
        <dbReference type="Proteomes" id="UP001217417"/>
    </source>
</evidence>
<feature type="transmembrane region" description="Helical" evidence="7">
    <location>
        <begin position="12"/>
        <end position="36"/>
    </location>
</feature>
<protein>
    <recommendedName>
        <fullName evidence="7">Efficient mitochondria targeting-associated protein 19</fullName>
    </recommendedName>
</protein>
<dbReference type="PANTHER" id="PTHR31204">
    <property type="entry name" value="SIGMA INTRACELLULAR RECEPTOR 2"/>
    <property type="match status" value="1"/>
</dbReference>
<keyword evidence="6 7" id="KW-0472">Membrane</keyword>
<gene>
    <name evidence="9" type="ORF">POJ06DRAFT_270731</name>
</gene>
<feature type="transmembrane region" description="Helical" evidence="7">
    <location>
        <begin position="136"/>
        <end position="154"/>
    </location>
</feature>
<dbReference type="PROSITE" id="PS51751">
    <property type="entry name" value="EXPERA"/>
    <property type="match status" value="1"/>
</dbReference>
<proteinExistence type="inferred from homology"/>
<sequence>MPSRLPLFQRPLDAFYFVYLVLHIFITVVVDSAGILPPDSRPSFQKALLKIQIEENKDPLMANVPVWLYTFIGLEVLLQLPIFIGGAWGLYKDYRKTYIVLLVYGVNASITTLACIAELAWNEEFVLTQEERQKLIWIYSPTFLIPVLLVVDMVTRIAKWDVPSDAKVEDRKKDL</sequence>
<dbReference type="PIRSF" id="PIRSF031032">
    <property type="entry name" value="TMP_97_prd"/>
    <property type="match status" value="1"/>
</dbReference>
<dbReference type="Proteomes" id="UP001217417">
    <property type="component" value="Unassembled WGS sequence"/>
</dbReference>
<evidence type="ECO:0000256" key="3">
    <source>
        <dbReference type="ARBA" id="ARBA00022692"/>
    </source>
</evidence>
<dbReference type="GO" id="GO:0005789">
    <property type="term" value="C:endoplasmic reticulum membrane"/>
    <property type="evidence" value="ECO:0007669"/>
    <property type="project" value="UniProtKB-SubCell"/>
</dbReference>
<keyword evidence="10" id="KW-1185">Reference proteome</keyword>
<dbReference type="InterPro" id="IPR033118">
    <property type="entry name" value="EXPERA"/>
</dbReference>
<keyword evidence="3 7" id="KW-0812">Transmembrane</keyword>
<dbReference type="Pfam" id="PF05241">
    <property type="entry name" value="EBP"/>
    <property type="match status" value="1"/>
</dbReference>
<evidence type="ECO:0000256" key="6">
    <source>
        <dbReference type="ARBA" id="ARBA00023136"/>
    </source>
</evidence>
<dbReference type="GeneID" id="80884624"/>
<evidence type="ECO:0000256" key="1">
    <source>
        <dbReference type="ARBA" id="ARBA00004477"/>
    </source>
</evidence>
<dbReference type="RefSeq" id="XP_056041366.1">
    <property type="nucleotide sequence ID" value="XM_056189458.1"/>
</dbReference>
<evidence type="ECO:0000256" key="5">
    <source>
        <dbReference type="ARBA" id="ARBA00022989"/>
    </source>
</evidence>
<reference evidence="9" key="1">
    <citation type="submission" date="2023-03" db="EMBL/GenBank/DDBJ databases">
        <title>Near-Complete genome sequence of Lipomyces tetrasporous NRRL Y-64009, an oleaginous yeast capable of growing on lignocellulosic hydrolysates.</title>
        <authorList>
            <consortium name="Lawrence Berkeley National Laboratory"/>
            <person name="Jagtap S.S."/>
            <person name="Liu J.-J."/>
            <person name="Walukiewicz H.E."/>
            <person name="Pangilinan J."/>
            <person name="Lipzen A."/>
            <person name="Ahrendt S."/>
            <person name="Koriabine M."/>
            <person name="Cobaugh K."/>
            <person name="Salamov A."/>
            <person name="Yoshinaga Y."/>
            <person name="Ng V."/>
            <person name="Daum C."/>
            <person name="Grigoriev I.V."/>
            <person name="Slininger P.J."/>
            <person name="Dien B.S."/>
            <person name="Jin Y.-S."/>
            <person name="Rao C.V."/>
        </authorList>
    </citation>
    <scope>NUCLEOTIDE SEQUENCE</scope>
    <source>
        <strain evidence="9">NRRL Y-64009</strain>
    </source>
</reference>
<name>A0AAD7VQI3_9ASCO</name>
<feature type="transmembrane region" description="Helical" evidence="7">
    <location>
        <begin position="66"/>
        <end position="91"/>
    </location>
</feature>
<accession>A0AAD7VQI3</accession>
<keyword evidence="5 7" id="KW-1133">Transmembrane helix</keyword>
<organism evidence="9 10">
    <name type="scientific">Lipomyces tetrasporus</name>
    <dbReference type="NCBI Taxonomy" id="54092"/>
    <lineage>
        <taxon>Eukaryota</taxon>
        <taxon>Fungi</taxon>
        <taxon>Dikarya</taxon>
        <taxon>Ascomycota</taxon>
        <taxon>Saccharomycotina</taxon>
        <taxon>Lipomycetes</taxon>
        <taxon>Lipomycetales</taxon>
        <taxon>Lipomycetaceae</taxon>
        <taxon>Lipomyces</taxon>
    </lineage>
</organism>
<keyword evidence="4 7" id="KW-0256">Endoplasmic reticulum</keyword>
<feature type="domain" description="EXPERA" evidence="8">
    <location>
        <begin position="12"/>
        <end position="150"/>
    </location>
</feature>
<comment type="similarity">
    <text evidence="2">Belongs to the TMEM97/sigma-2 receptor family.</text>
</comment>
<evidence type="ECO:0000259" key="8">
    <source>
        <dbReference type="PROSITE" id="PS51751"/>
    </source>
</evidence>
<comment type="subcellular location">
    <subcellularLocation>
        <location evidence="1">Endoplasmic reticulum membrane</location>
        <topology evidence="1">Multi-pass membrane protein</topology>
    </subcellularLocation>
</comment>
<dbReference type="EMBL" id="JARPMG010000010">
    <property type="protein sequence ID" value="KAJ8097916.1"/>
    <property type="molecule type" value="Genomic_DNA"/>
</dbReference>
<dbReference type="InterPro" id="IPR051987">
    <property type="entry name" value="Sigma-2_receptor-like"/>
</dbReference>
<evidence type="ECO:0000313" key="9">
    <source>
        <dbReference type="EMBL" id="KAJ8097916.1"/>
    </source>
</evidence>
<evidence type="ECO:0000256" key="2">
    <source>
        <dbReference type="ARBA" id="ARBA00009096"/>
    </source>
</evidence>
<feature type="transmembrane region" description="Helical" evidence="7">
    <location>
        <begin position="98"/>
        <end position="121"/>
    </location>
</feature>
<dbReference type="PANTHER" id="PTHR31204:SF1">
    <property type="entry name" value="SIGMA INTRACELLULAR RECEPTOR 2"/>
    <property type="match status" value="1"/>
</dbReference>
<evidence type="ECO:0000256" key="7">
    <source>
        <dbReference type="PIRNR" id="PIRNR031032"/>
    </source>
</evidence>